<organism evidence="1 2">
    <name type="scientific">Nocardiopsis mangrovi</name>
    <dbReference type="NCBI Taxonomy" id="1179818"/>
    <lineage>
        <taxon>Bacteria</taxon>
        <taxon>Bacillati</taxon>
        <taxon>Actinomycetota</taxon>
        <taxon>Actinomycetes</taxon>
        <taxon>Streptosporangiales</taxon>
        <taxon>Nocardiopsidaceae</taxon>
        <taxon>Nocardiopsis</taxon>
    </lineage>
</organism>
<dbReference type="RefSeq" id="WP_378574169.1">
    <property type="nucleotide sequence ID" value="NZ_JBHSFQ010000010.1"/>
</dbReference>
<protein>
    <submittedName>
        <fullName evidence="1">Uncharacterized protein</fullName>
    </submittedName>
</protein>
<evidence type="ECO:0000313" key="1">
    <source>
        <dbReference type="EMBL" id="MFC4562734.1"/>
    </source>
</evidence>
<comment type="caution">
    <text evidence="1">The sequence shown here is derived from an EMBL/GenBank/DDBJ whole genome shotgun (WGS) entry which is preliminary data.</text>
</comment>
<dbReference type="Proteomes" id="UP001595923">
    <property type="component" value="Unassembled WGS sequence"/>
</dbReference>
<reference evidence="2" key="1">
    <citation type="journal article" date="2019" name="Int. J. Syst. Evol. Microbiol.">
        <title>The Global Catalogue of Microorganisms (GCM) 10K type strain sequencing project: providing services to taxonomists for standard genome sequencing and annotation.</title>
        <authorList>
            <consortium name="The Broad Institute Genomics Platform"/>
            <consortium name="The Broad Institute Genome Sequencing Center for Infectious Disease"/>
            <person name="Wu L."/>
            <person name="Ma J."/>
        </authorList>
    </citation>
    <scope>NUCLEOTIDE SEQUENCE [LARGE SCALE GENOMIC DNA]</scope>
    <source>
        <strain evidence="2">XZYJ18</strain>
    </source>
</reference>
<proteinExistence type="predicted"/>
<sequence>MVGTNTSAGFTYAPGALVNVRVRAIGHRVLVRACRQPPGTAVLAARKAEGSRQDFGDRITGAAAKQIMSQFIKAHL</sequence>
<evidence type="ECO:0000313" key="2">
    <source>
        <dbReference type="Proteomes" id="UP001595923"/>
    </source>
</evidence>
<keyword evidence="2" id="KW-1185">Reference proteome</keyword>
<gene>
    <name evidence="1" type="ORF">ACFO4E_12785</name>
</gene>
<dbReference type="EMBL" id="JBHSFQ010000010">
    <property type="protein sequence ID" value="MFC4562734.1"/>
    <property type="molecule type" value="Genomic_DNA"/>
</dbReference>
<accession>A0ABV9DWN5</accession>
<name>A0ABV9DWN5_9ACTN</name>